<sequence>MLSIAHLGHDQRVFHLDRHSVKEVVFLQQLELKHIQQMVRLFDIISFLRRSAGHDSCRCFLDQRFPIITVIRGRIENRQEEGDHMFAWSRICFKSRTRAKIILDFPIFIQMNFRAILFSPFNLSIERKTGFIPGEIRNCPALKQLHPFLEGRVAVSYILNILRIVSH</sequence>
<accession>A0A645F4E2</accession>
<reference evidence="1" key="1">
    <citation type="submission" date="2019-08" db="EMBL/GenBank/DDBJ databases">
        <authorList>
            <person name="Kucharzyk K."/>
            <person name="Murdoch R.W."/>
            <person name="Higgins S."/>
            <person name="Loffler F."/>
        </authorList>
    </citation>
    <scope>NUCLEOTIDE SEQUENCE</scope>
</reference>
<gene>
    <name evidence="1" type="ORF">SDC9_156517</name>
</gene>
<name>A0A645F4E2_9ZZZZ</name>
<dbReference type="EMBL" id="VSSQ01055327">
    <property type="protein sequence ID" value="MPN09228.1"/>
    <property type="molecule type" value="Genomic_DNA"/>
</dbReference>
<protein>
    <submittedName>
        <fullName evidence="1">Uncharacterized protein</fullName>
    </submittedName>
</protein>
<evidence type="ECO:0000313" key="1">
    <source>
        <dbReference type="EMBL" id="MPN09228.1"/>
    </source>
</evidence>
<dbReference type="AlphaFoldDB" id="A0A645F4E2"/>
<organism evidence="1">
    <name type="scientific">bioreactor metagenome</name>
    <dbReference type="NCBI Taxonomy" id="1076179"/>
    <lineage>
        <taxon>unclassified sequences</taxon>
        <taxon>metagenomes</taxon>
        <taxon>ecological metagenomes</taxon>
    </lineage>
</organism>
<comment type="caution">
    <text evidence="1">The sequence shown here is derived from an EMBL/GenBank/DDBJ whole genome shotgun (WGS) entry which is preliminary data.</text>
</comment>
<proteinExistence type="predicted"/>